<reference evidence="8" key="1">
    <citation type="journal article" date="2021" name="PeerJ">
        <title>Extensive microbial diversity within the chicken gut microbiome revealed by metagenomics and culture.</title>
        <authorList>
            <person name="Gilroy R."/>
            <person name="Ravi A."/>
            <person name="Getino M."/>
            <person name="Pursley I."/>
            <person name="Horton D.L."/>
            <person name="Alikhan N.F."/>
            <person name="Baker D."/>
            <person name="Gharbi K."/>
            <person name="Hall N."/>
            <person name="Watson M."/>
            <person name="Adriaenssens E.M."/>
            <person name="Foster-Nyarko E."/>
            <person name="Jarju S."/>
            <person name="Secka A."/>
            <person name="Antonio M."/>
            <person name="Oren A."/>
            <person name="Chaudhuri R.R."/>
            <person name="La Ragione R."/>
            <person name="Hildebrand F."/>
            <person name="Pallen M.J."/>
        </authorList>
    </citation>
    <scope>NUCLEOTIDE SEQUENCE</scope>
    <source>
        <strain evidence="8">CHK193-4272</strain>
    </source>
</reference>
<dbReference type="AlphaFoldDB" id="A0A9D1PL28"/>
<comment type="subcellular location">
    <subcellularLocation>
        <location evidence="6">Cytoplasm</location>
    </subcellularLocation>
</comment>
<dbReference type="Pfam" id="PF01118">
    <property type="entry name" value="Semialdhyde_dh"/>
    <property type="match status" value="1"/>
</dbReference>
<feature type="domain" description="Semialdehyde dehydrogenase NAD-binding" evidence="7">
    <location>
        <begin position="4"/>
        <end position="105"/>
    </location>
</feature>
<evidence type="ECO:0000256" key="2">
    <source>
        <dbReference type="ARBA" id="ARBA00022571"/>
    </source>
</evidence>
<keyword evidence="4 6" id="KW-0521">NADP</keyword>
<dbReference type="Gene3D" id="3.40.50.720">
    <property type="entry name" value="NAD(P)-binding Rossmann-like Domain"/>
    <property type="match status" value="1"/>
</dbReference>
<dbReference type="InterPro" id="IPR000534">
    <property type="entry name" value="Semialdehyde_DH_NAD-bd"/>
</dbReference>
<dbReference type="InterPro" id="IPR058924">
    <property type="entry name" value="AGPR_dimerisation_dom"/>
</dbReference>
<dbReference type="InterPro" id="IPR036291">
    <property type="entry name" value="NAD(P)-bd_dom_sf"/>
</dbReference>
<evidence type="ECO:0000313" key="8">
    <source>
        <dbReference type="EMBL" id="HIV63067.1"/>
    </source>
</evidence>
<keyword evidence="3 6" id="KW-0028">Amino-acid biosynthesis</keyword>
<dbReference type="GO" id="GO:0051287">
    <property type="term" value="F:NAD binding"/>
    <property type="evidence" value="ECO:0007669"/>
    <property type="project" value="InterPro"/>
</dbReference>
<dbReference type="SMART" id="SM00859">
    <property type="entry name" value="Semialdhyde_dh"/>
    <property type="match status" value="1"/>
</dbReference>
<evidence type="ECO:0000256" key="5">
    <source>
        <dbReference type="ARBA" id="ARBA00023002"/>
    </source>
</evidence>
<keyword evidence="5 6" id="KW-0560">Oxidoreductase</keyword>
<dbReference type="EMBL" id="DXIE01000057">
    <property type="protein sequence ID" value="HIV63067.1"/>
    <property type="molecule type" value="Genomic_DNA"/>
</dbReference>
<organism evidence="8 9">
    <name type="scientific">Candidatus Butyricicoccus avistercoris</name>
    <dbReference type="NCBI Taxonomy" id="2838518"/>
    <lineage>
        <taxon>Bacteria</taxon>
        <taxon>Bacillati</taxon>
        <taxon>Bacillota</taxon>
        <taxon>Clostridia</taxon>
        <taxon>Eubacteriales</taxon>
        <taxon>Butyricicoccaceae</taxon>
        <taxon>Butyricicoccus</taxon>
    </lineage>
</organism>
<comment type="function">
    <text evidence="6">Catalyzes the NADPH-dependent reduction of N-acetyl-5-glutamyl phosphate to yield N-acetyl-L-glutamate 5-semialdehyde.</text>
</comment>
<dbReference type="Gene3D" id="3.30.360.10">
    <property type="entry name" value="Dihydrodipicolinate Reductase, domain 2"/>
    <property type="match status" value="1"/>
</dbReference>
<comment type="pathway">
    <text evidence="6">Amino-acid biosynthesis; L-arginine biosynthesis; N(2)-acetyl-L-ornithine from L-glutamate: step 3/4.</text>
</comment>
<dbReference type="Pfam" id="PF22698">
    <property type="entry name" value="Semialdhyde_dhC_1"/>
    <property type="match status" value="1"/>
</dbReference>
<dbReference type="NCBIfam" id="TIGR01851">
    <property type="entry name" value="argC_other"/>
    <property type="match status" value="1"/>
</dbReference>
<keyword evidence="2 6" id="KW-0055">Arginine biosynthesis</keyword>
<evidence type="ECO:0000256" key="4">
    <source>
        <dbReference type="ARBA" id="ARBA00022857"/>
    </source>
</evidence>
<dbReference type="GO" id="GO:0005737">
    <property type="term" value="C:cytoplasm"/>
    <property type="evidence" value="ECO:0007669"/>
    <property type="project" value="UniProtKB-SubCell"/>
</dbReference>
<feature type="active site" evidence="6">
    <location>
        <position position="116"/>
    </location>
</feature>
<evidence type="ECO:0000259" key="7">
    <source>
        <dbReference type="SMART" id="SM00859"/>
    </source>
</evidence>
<reference evidence="8" key="2">
    <citation type="submission" date="2021-04" db="EMBL/GenBank/DDBJ databases">
        <authorList>
            <person name="Gilroy R."/>
        </authorList>
    </citation>
    <scope>NUCLEOTIDE SEQUENCE</scope>
    <source>
        <strain evidence="8">CHK193-4272</strain>
    </source>
</reference>
<dbReference type="CDD" id="cd23935">
    <property type="entry name" value="AGPR_2_C"/>
    <property type="match status" value="1"/>
</dbReference>
<dbReference type="PANTHER" id="PTHR32338">
    <property type="entry name" value="N-ACETYL-GAMMA-GLUTAMYL-PHOSPHATE REDUCTASE, CHLOROPLASTIC-RELATED-RELATED"/>
    <property type="match status" value="1"/>
</dbReference>
<proteinExistence type="inferred from homology"/>
<gene>
    <name evidence="6 8" type="primary">argC</name>
    <name evidence="8" type="ORF">H9746_09570</name>
</gene>
<dbReference type="InterPro" id="IPR050085">
    <property type="entry name" value="AGPR"/>
</dbReference>
<evidence type="ECO:0000313" key="9">
    <source>
        <dbReference type="Proteomes" id="UP000886808"/>
    </source>
</evidence>
<dbReference type="InterPro" id="IPR010136">
    <property type="entry name" value="AGPR_type-2"/>
</dbReference>
<dbReference type="SUPFAM" id="SSF55347">
    <property type="entry name" value="Glyceraldehyde-3-phosphate dehydrogenase-like, C-terminal domain"/>
    <property type="match status" value="1"/>
</dbReference>
<dbReference type="HAMAP" id="MF_01110">
    <property type="entry name" value="ArgC_type2"/>
    <property type="match status" value="1"/>
</dbReference>
<dbReference type="Proteomes" id="UP000886808">
    <property type="component" value="Unassembled WGS sequence"/>
</dbReference>
<dbReference type="CDD" id="cd17896">
    <property type="entry name" value="AGPR_2_N"/>
    <property type="match status" value="1"/>
</dbReference>
<comment type="similarity">
    <text evidence="6">Belongs to the NAGSA dehydrogenase family. Type 2 subfamily.</text>
</comment>
<evidence type="ECO:0000256" key="1">
    <source>
        <dbReference type="ARBA" id="ARBA00022490"/>
    </source>
</evidence>
<dbReference type="GO" id="GO:0006526">
    <property type="term" value="P:L-arginine biosynthetic process"/>
    <property type="evidence" value="ECO:0007669"/>
    <property type="project" value="UniProtKB-UniRule"/>
</dbReference>
<protein>
    <recommendedName>
        <fullName evidence="6">N-acetyl-gamma-glutamyl-phosphate reductase</fullName>
        <shortName evidence="6">AGPR</shortName>
        <ecNumber evidence="6">1.2.1.38</ecNumber>
    </recommendedName>
    <alternativeName>
        <fullName evidence="6">N-acetyl-glutamate semialdehyde dehydrogenase</fullName>
        <shortName evidence="6">NAGSA dehydrogenase</shortName>
    </alternativeName>
</protein>
<comment type="caution">
    <text evidence="8">The sequence shown here is derived from an EMBL/GenBank/DDBJ whole genome shotgun (WGS) entry which is preliminary data.</text>
</comment>
<dbReference type="EC" id="1.2.1.38" evidence="6"/>
<sequence length="312" mass="34232">MKPVIYIDGKEGTTGLQIYERLGSRDDLTLLLIDEDKRKDPKERAKLMNQADIVFLCLPDAAAREAVTLVTNPNTRIIDASTAHRTNPDWDYGFPELSSEKRQAIANSKRVANPGCHATGFISIVYPLVKLGILPKDYPMSFFSLTGYSGGGKKMIASYESEDKPQEYFAPRIYGLSLNHKHLPEMKAVCEIDNPPVFAPVVDDYYKGMAGTLSLVNSKLNGNQTAEQIHKALCDYYKDQKFVTVEPFGGDTDMLGANTMAGKDSLKIVVCGNENQTMITALFDNLGKGASGAAVQNMNIMLGMDETTGLNI</sequence>
<evidence type="ECO:0000256" key="3">
    <source>
        <dbReference type="ARBA" id="ARBA00022605"/>
    </source>
</evidence>
<dbReference type="PANTHER" id="PTHR32338:SF10">
    <property type="entry name" value="N-ACETYL-GAMMA-GLUTAMYL-PHOSPHATE REDUCTASE, CHLOROPLASTIC-RELATED"/>
    <property type="match status" value="1"/>
</dbReference>
<dbReference type="SUPFAM" id="SSF51735">
    <property type="entry name" value="NAD(P)-binding Rossmann-fold domains"/>
    <property type="match status" value="1"/>
</dbReference>
<evidence type="ECO:0000256" key="6">
    <source>
        <dbReference type="HAMAP-Rule" id="MF_01110"/>
    </source>
</evidence>
<accession>A0A9D1PL28</accession>
<keyword evidence="1 6" id="KW-0963">Cytoplasm</keyword>
<name>A0A9D1PL28_9FIRM</name>
<dbReference type="GO" id="GO:0003942">
    <property type="term" value="F:N-acetyl-gamma-glutamyl-phosphate reductase activity"/>
    <property type="evidence" value="ECO:0007669"/>
    <property type="project" value="UniProtKB-UniRule"/>
</dbReference>
<comment type="catalytic activity">
    <reaction evidence="6">
        <text>N-acetyl-L-glutamate 5-semialdehyde + phosphate + NADP(+) = N-acetyl-L-glutamyl 5-phosphate + NADPH + H(+)</text>
        <dbReference type="Rhea" id="RHEA:21588"/>
        <dbReference type="ChEBI" id="CHEBI:15378"/>
        <dbReference type="ChEBI" id="CHEBI:29123"/>
        <dbReference type="ChEBI" id="CHEBI:43474"/>
        <dbReference type="ChEBI" id="CHEBI:57783"/>
        <dbReference type="ChEBI" id="CHEBI:57936"/>
        <dbReference type="ChEBI" id="CHEBI:58349"/>
        <dbReference type="EC" id="1.2.1.38"/>
    </reaction>
</comment>